<dbReference type="InterPro" id="IPR014719">
    <property type="entry name" value="Ribosomal_bL12_C/ClpS-like"/>
</dbReference>
<dbReference type="EMBL" id="MLJW01009044">
    <property type="protein sequence ID" value="OIQ63395.1"/>
    <property type="molecule type" value="Genomic_DNA"/>
</dbReference>
<dbReference type="InterPro" id="IPR022935">
    <property type="entry name" value="ClpS"/>
</dbReference>
<proteinExistence type="inferred from homology"/>
<evidence type="ECO:0000313" key="2">
    <source>
        <dbReference type="EMBL" id="OIQ63395.1"/>
    </source>
</evidence>
<dbReference type="GO" id="GO:0008233">
    <property type="term" value="F:peptidase activity"/>
    <property type="evidence" value="ECO:0007669"/>
    <property type="project" value="UniProtKB-KW"/>
</dbReference>
<sequence length="105" mass="11802">MARQVKEGGQILTRTRKKLQAPGMWQVLLHNDDYTTQAFVVWLLKTVFRKPEPEAVAIMLAVHTSGLGVAGVYTRDVAETRAEKARRLAEREGFPLLCTVEEVHA</sequence>
<gene>
    <name evidence="2" type="primary">clpS_19</name>
    <name evidence="2" type="ORF">GALL_550640</name>
</gene>
<dbReference type="FunFam" id="3.30.1390.10:FF:000002">
    <property type="entry name" value="ATP-dependent Clp protease adapter protein ClpS"/>
    <property type="match status" value="1"/>
</dbReference>
<name>A0A1J5PDU2_9ZZZZ</name>
<organism evidence="2">
    <name type="scientific">mine drainage metagenome</name>
    <dbReference type="NCBI Taxonomy" id="410659"/>
    <lineage>
        <taxon>unclassified sequences</taxon>
        <taxon>metagenomes</taxon>
        <taxon>ecological metagenomes</taxon>
    </lineage>
</organism>
<protein>
    <submittedName>
        <fullName evidence="2">ATP-dependent Clp protease adapter protein ClpS</fullName>
    </submittedName>
</protein>
<keyword evidence="2" id="KW-0645">Protease</keyword>
<dbReference type="AlphaFoldDB" id="A0A1J5PDU2"/>
<dbReference type="PANTHER" id="PTHR33473:SF19">
    <property type="entry name" value="ATP-DEPENDENT CLP PROTEASE ADAPTER PROTEIN CLPS"/>
    <property type="match status" value="1"/>
</dbReference>
<dbReference type="Pfam" id="PF02617">
    <property type="entry name" value="ClpS"/>
    <property type="match status" value="1"/>
</dbReference>
<accession>A0A1J5PDU2</accession>
<feature type="domain" description="Adaptor protein ClpS core" evidence="1">
    <location>
        <begin position="21"/>
        <end position="99"/>
    </location>
</feature>
<dbReference type="GO" id="GO:0006508">
    <property type="term" value="P:proteolysis"/>
    <property type="evidence" value="ECO:0007669"/>
    <property type="project" value="UniProtKB-KW"/>
</dbReference>
<dbReference type="GO" id="GO:0030163">
    <property type="term" value="P:protein catabolic process"/>
    <property type="evidence" value="ECO:0007669"/>
    <property type="project" value="InterPro"/>
</dbReference>
<keyword evidence="2" id="KW-0378">Hydrolase</keyword>
<evidence type="ECO:0000259" key="1">
    <source>
        <dbReference type="Pfam" id="PF02617"/>
    </source>
</evidence>
<dbReference type="Gene3D" id="3.30.1390.10">
    <property type="match status" value="1"/>
</dbReference>
<dbReference type="SUPFAM" id="SSF54736">
    <property type="entry name" value="ClpS-like"/>
    <property type="match status" value="1"/>
</dbReference>
<dbReference type="InterPro" id="IPR003769">
    <property type="entry name" value="ClpS_core"/>
</dbReference>
<dbReference type="HAMAP" id="MF_00302">
    <property type="entry name" value="ClpS"/>
    <property type="match status" value="1"/>
</dbReference>
<reference evidence="2" key="1">
    <citation type="submission" date="2016-10" db="EMBL/GenBank/DDBJ databases">
        <title>Sequence of Gallionella enrichment culture.</title>
        <authorList>
            <person name="Poehlein A."/>
            <person name="Muehling M."/>
            <person name="Daniel R."/>
        </authorList>
    </citation>
    <scope>NUCLEOTIDE SEQUENCE</scope>
</reference>
<dbReference type="PANTHER" id="PTHR33473">
    <property type="entry name" value="ATP-DEPENDENT CLP PROTEASE ADAPTER PROTEIN CLPS1, CHLOROPLASTIC"/>
    <property type="match status" value="1"/>
</dbReference>
<comment type="caution">
    <text evidence="2">The sequence shown here is derived from an EMBL/GenBank/DDBJ whole genome shotgun (WGS) entry which is preliminary data.</text>
</comment>